<evidence type="ECO:0000313" key="3">
    <source>
        <dbReference type="Proteomes" id="UP001162483"/>
    </source>
</evidence>
<dbReference type="Proteomes" id="UP001162483">
    <property type="component" value="Unassembled WGS sequence"/>
</dbReference>
<feature type="transmembrane region" description="Helical" evidence="1">
    <location>
        <begin position="13"/>
        <end position="36"/>
    </location>
</feature>
<keyword evidence="1" id="KW-1133">Transmembrane helix</keyword>
<keyword evidence="3" id="KW-1185">Reference proteome</keyword>
<keyword evidence="1" id="KW-0472">Membrane</keyword>
<reference evidence="2" key="1">
    <citation type="submission" date="2023-05" db="EMBL/GenBank/DDBJ databases">
        <authorList>
            <person name="Stuckert A."/>
        </authorList>
    </citation>
    <scope>NUCLEOTIDE SEQUENCE</scope>
</reference>
<protein>
    <submittedName>
        <fullName evidence="2">Uncharacterized protein</fullName>
    </submittedName>
</protein>
<accession>A0ABN9GSV7</accession>
<evidence type="ECO:0000256" key="1">
    <source>
        <dbReference type="SAM" id="Phobius"/>
    </source>
</evidence>
<name>A0ABN9GSV7_9NEOB</name>
<comment type="caution">
    <text evidence="2">The sequence shown here is derived from an EMBL/GenBank/DDBJ whole genome shotgun (WGS) entry which is preliminary data.</text>
</comment>
<feature type="non-terminal residue" evidence="2">
    <location>
        <position position="46"/>
    </location>
</feature>
<dbReference type="EMBL" id="CATNWA010019122">
    <property type="protein sequence ID" value="CAI9611422.1"/>
    <property type="molecule type" value="Genomic_DNA"/>
</dbReference>
<organism evidence="2 3">
    <name type="scientific">Staurois parvus</name>
    <dbReference type="NCBI Taxonomy" id="386267"/>
    <lineage>
        <taxon>Eukaryota</taxon>
        <taxon>Metazoa</taxon>
        <taxon>Chordata</taxon>
        <taxon>Craniata</taxon>
        <taxon>Vertebrata</taxon>
        <taxon>Euteleostomi</taxon>
        <taxon>Amphibia</taxon>
        <taxon>Batrachia</taxon>
        <taxon>Anura</taxon>
        <taxon>Neobatrachia</taxon>
        <taxon>Ranoidea</taxon>
        <taxon>Ranidae</taxon>
        <taxon>Staurois</taxon>
    </lineage>
</organism>
<gene>
    <name evidence="2" type="ORF">SPARVUS_LOCUS14561274</name>
</gene>
<sequence>MWGHQRVNCVLGVFYYGAGSVYFTVSTQLFMAVLCLSHTKQCAGAD</sequence>
<proteinExistence type="predicted"/>
<keyword evidence="1" id="KW-0812">Transmembrane</keyword>
<evidence type="ECO:0000313" key="2">
    <source>
        <dbReference type="EMBL" id="CAI9611422.1"/>
    </source>
</evidence>